<protein>
    <submittedName>
        <fullName evidence="1">Uncharacterized protein</fullName>
    </submittedName>
</protein>
<keyword evidence="2" id="KW-1185">Reference proteome</keyword>
<reference evidence="1" key="1">
    <citation type="journal article" date="2020" name="Stud. Mycol.">
        <title>101 Dothideomycetes genomes: a test case for predicting lifestyles and emergence of pathogens.</title>
        <authorList>
            <person name="Haridas S."/>
            <person name="Albert R."/>
            <person name="Binder M."/>
            <person name="Bloem J."/>
            <person name="Labutti K."/>
            <person name="Salamov A."/>
            <person name="Andreopoulos B."/>
            <person name="Baker S."/>
            <person name="Barry K."/>
            <person name="Bills G."/>
            <person name="Bluhm B."/>
            <person name="Cannon C."/>
            <person name="Castanera R."/>
            <person name="Culley D."/>
            <person name="Daum C."/>
            <person name="Ezra D."/>
            <person name="Gonzalez J."/>
            <person name="Henrissat B."/>
            <person name="Kuo A."/>
            <person name="Liang C."/>
            <person name="Lipzen A."/>
            <person name="Lutzoni F."/>
            <person name="Magnuson J."/>
            <person name="Mondo S."/>
            <person name="Nolan M."/>
            <person name="Ohm R."/>
            <person name="Pangilinan J."/>
            <person name="Park H.-J."/>
            <person name="Ramirez L."/>
            <person name="Alfaro M."/>
            <person name="Sun H."/>
            <person name="Tritt A."/>
            <person name="Yoshinaga Y."/>
            <person name="Zwiers L.-H."/>
            <person name="Turgeon B."/>
            <person name="Goodwin S."/>
            <person name="Spatafora J."/>
            <person name="Crous P."/>
            <person name="Grigoriev I."/>
        </authorList>
    </citation>
    <scope>NUCLEOTIDE SEQUENCE</scope>
    <source>
        <strain evidence="1">ATCC 74209</strain>
    </source>
</reference>
<accession>A0A9P4JE45</accession>
<evidence type="ECO:0000313" key="1">
    <source>
        <dbReference type="EMBL" id="KAF2197560.1"/>
    </source>
</evidence>
<evidence type="ECO:0000313" key="2">
    <source>
        <dbReference type="Proteomes" id="UP000799536"/>
    </source>
</evidence>
<dbReference type="Proteomes" id="UP000799536">
    <property type="component" value="Unassembled WGS sequence"/>
</dbReference>
<proteinExistence type="predicted"/>
<comment type="caution">
    <text evidence="1">The sequence shown here is derived from an EMBL/GenBank/DDBJ whole genome shotgun (WGS) entry which is preliminary data.</text>
</comment>
<organism evidence="1 2">
    <name type="scientific">Delitschia confertaspora ATCC 74209</name>
    <dbReference type="NCBI Taxonomy" id="1513339"/>
    <lineage>
        <taxon>Eukaryota</taxon>
        <taxon>Fungi</taxon>
        <taxon>Dikarya</taxon>
        <taxon>Ascomycota</taxon>
        <taxon>Pezizomycotina</taxon>
        <taxon>Dothideomycetes</taxon>
        <taxon>Pleosporomycetidae</taxon>
        <taxon>Pleosporales</taxon>
        <taxon>Delitschiaceae</taxon>
        <taxon>Delitschia</taxon>
    </lineage>
</organism>
<gene>
    <name evidence="1" type="ORF">GQ43DRAFT_200085</name>
</gene>
<dbReference type="EMBL" id="ML994221">
    <property type="protein sequence ID" value="KAF2197560.1"/>
    <property type="molecule type" value="Genomic_DNA"/>
</dbReference>
<dbReference type="AlphaFoldDB" id="A0A9P4JE45"/>
<sequence>MGRGASANVQLYHLLLFSSNSACHMLLDFPLIFFSGSLVYYDVSFKAASITHSAFSFKLIMTSFSRFLSCLTRLKAVICDQWLTGLFT</sequence>
<name>A0A9P4JE45_9PLEO</name>